<reference evidence="1 2" key="1">
    <citation type="submission" date="2017-09" db="EMBL/GenBank/DDBJ databases">
        <title>Phenotypic and genotypic characterization of Colombian isolates of Neisseria meningitidis recovered from invasive disease.</title>
        <authorList>
            <person name="Duarte C."/>
            <person name="Gabastou J.M."/>
            <person name="Moreno J."/>
        </authorList>
    </citation>
    <scope>NUCLEOTIDE SEQUENCE [LARGE SCALE GENOMIC DNA]</scope>
    <source>
        <strain evidence="1 2">INS-Nm1012</strain>
    </source>
</reference>
<protein>
    <submittedName>
        <fullName evidence="1">AlpA family phage regulatory protein</fullName>
    </submittedName>
</protein>
<accession>A0A425B229</accession>
<sequence>MSYTERALRVKEVAEKLGVSENFVWAKTDRGNIRHDPTFPRPFKLSGNATAWLESEIDTWILEKSRVRL</sequence>
<dbReference type="Gene3D" id="1.10.238.160">
    <property type="match status" value="1"/>
</dbReference>
<organism evidence="1 2">
    <name type="scientific">Neisseria meningitidis</name>
    <dbReference type="NCBI Taxonomy" id="487"/>
    <lineage>
        <taxon>Bacteria</taxon>
        <taxon>Pseudomonadati</taxon>
        <taxon>Pseudomonadota</taxon>
        <taxon>Betaproteobacteria</taxon>
        <taxon>Neisseriales</taxon>
        <taxon>Neisseriaceae</taxon>
        <taxon>Neisseria</taxon>
    </lineage>
</organism>
<dbReference type="Pfam" id="PF05930">
    <property type="entry name" value="Phage_AlpA"/>
    <property type="match status" value="1"/>
</dbReference>
<dbReference type="EMBL" id="NWZY01000019">
    <property type="protein sequence ID" value="RQK77905.1"/>
    <property type="molecule type" value="Genomic_DNA"/>
</dbReference>
<proteinExistence type="predicted"/>
<gene>
    <name evidence="1" type="ORF">COH52_07545</name>
</gene>
<dbReference type="PANTHER" id="PTHR36154">
    <property type="entry name" value="DNA-BINDING TRANSCRIPTIONAL ACTIVATOR ALPA"/>
    <property type="match status" value="1"/>
</dbReference>
<dbReference type="InterPro" id="IPR052931">
    <property type="entry name" value="Prophage_regulatory_activator"/>
</dbReference>
<evidence type="ECO:0000313" key="1">
    <source>
        <dbReference type="EMBL" id="RQK77905.1"/>
    </source>
</evidence>
<dbReference type="Proteomes" id="UP000283666">
    <property type="component" value="Unassembled WGS sequence"/>
</dbReference>
<dbReference type="RefSeq" id="WP_002242845.1">
    <property type="nucleotide sequence ID" value="NZ_CP012394.1"/>
</dbReference>
<evidence type="ECO:0000313" key="2">
    <source>
        <dbReference type="Proteomes" id="UP000283666"/>
    </source>
</evidence>
<dbReference type="AlphaFoldDB" id="A0A425B229"/>
<dbReference type="PANTHER" id="PTHR36154:SF1">
    <property type="entry name" value="DNA-BINDING TRANSCRIPTIONAL ACTIVATOR ALPA"/>
    <property type="match status" value="1"/>
</dbReference>
<name>A0A425B229_NEIME</name>
<comment type="caution">
    <text evidence="1">The sequence shown here is derived from an EMBL/GenBank/DDBJ whole genome shotgun (WGS) entry which is preliminary data.</text>
</comment>
<dbReference type="InterPro" id="IPR010260">
    <property type="entry name" value="AlpA"/>
</dbReference>